<keyword evidence="2" id="KW-0862">Zinc</keyword>
<dbReference type="Gene3D" id="3.90.1280.10">
    <property type="entry name" value="HSP33 redox switch-like"/>
    <property type="match status" value="1"/>
</dbReference>
<evidence type="ECO:0000256" key="2">
    <source>
        <dbReference type="ARBA" id="ARBA00022833"/>
    </source>
</evidence>
<dbReference type="InterPro" id="IPR023212">
    <property type="entry name" value="Hsp33_helix_hairpin_bin_dom_sf"/>
</dbReference>
<evidence type="ECO:0000256" key="5">
    <source>
        <dbReference type="ARBA" id="ARBA00023284"/>
    </source>
</evidence>
<dbReference type="Gene3D" id="1.10.287.480">
    <property type="entry name" value="helix hairpin bin"/>
    <property type="match status" value="1"/>
</dbReference>
<evidence type="ECO:0000313" key="6">
    <source>
        <dbReference type="EMBL" id="KCZ55408.1"/>
    </source>
</evidence>
<name>A0A062UCG1_9PROT</name>
<dbReference type="GO" id="GO:0042026">
    <property type="term" value="P:protein refolding"/>
    <property type="evidence" value="ECO:0007669"/>
    <property type="project" value="TreeGrafter"/>
</dbReference>
<dbReference type="PIRSF" id="PIRSF005261">
    <property type="entry name" value="Heat_shock_Hsp33"/>
    <property type="match status" value="1"/>
</dbReference>
<dbReference type="EMBL" id="AWFF01000031">
    <property type="protein sequence ID" value="KCZ55408.1"/>
    <property type="molecule type" value="Genomic_DNA"/>
</dbReference>
<evidence type="ECO:0000256" key="1">
    <source>
        <dbReference type="ARBA" id="ARBA00022490"/>
    </source>
</evidence>
<sequence length="312" mass="34392">MSDAAYAVTDFVTNFQIVDRPVRGRAVRMGQGSLSGILRRHDYPTNLARILGEAVTLATLVGASLKFNGRLLVQAEGDGPVSMLVGEYRTDGGVRGYARFDPEAWAHLDKVNKGAAPHMPQLFGPNGRLGLIIIQDNPSIQPYQGIVPLEKGTLSECAEDYFAMSEQVPTRIKLSVAELDRKGEPGVWVSGGMMVQKIANDDARGDTDDAWREAEALFATLTDAELADPDLPMQDLLFRLFHERGVTMETPQALDDRCTCNQDRLLETLRQMPDESLKEMVEPDGTLAIDCQFCNRHYAIPIEDVTGNPNQD</sequence>
<dbReference type="InterPro" id="IPR000397">
    <property type="entry name" value="Heat_shock_Hsp33"/>
</dbReference>
<dbReference type="InterPro" id="IPR016154">
    <property type="entry name" value="Heat_shock_Hsp33_C"/>
</dbReference>
<comment type="caution">
    <text evidence="6">The sequence shown here is derived from an EMBL/GenBank/DDBJ whole genome shotgun (WGS) entry which is preliminary data.</text>
</comment>
<dbReference type="InterPro" id="IPR016153">
    <property type="entry name" value="Heat_shock_Hsp33_N"/>
</dbReference>
<dbReference type="GO" id="GO:0005737">
    <property type="term" value="C:cytoplasm"/>
    <property type="evidence" value="ECO:0007669"/>
    <property type="project" value="InterPro"/>
</dbReference>
<keyword evidence="4" id="KW-0143">Chaperone</keyword>
<dbReference type="Gene3D" id="3.55.30.10">
    <property type="entry name" value="Hsp33 domain"/>
    <property type="match status" value="1"/>
</dbReference>
<dbReference type="SUPFAM" id="SSF118352">
    <property type="entry name" value="HSP33 redox switch-like"/>
    <property type="match status" value="1"/>
</dbReference>
<accession>A0A062UCG1</accession>
<gene>
    <name evidence="6" type="ORF">HY29_12800</name>
</gene>
<dbReference type="Proteomes" id="UP000027037">
    <property type="component" value="Unassembled WGS sequence"/>
</dbReference>
<dbReference type="AlphaFoldDB" id="A0A062UCG1"/>
<organism evidence="6 7">
    <name type="scientific">Hyphomonas beringensis</name>
    <dbReference type="NCBI Taxonomy" id="1280946"/>
    <lineage>
        <taxon>Bacteria</taxon>
        <taxon>Pseudomonadati</taxon>
        <taxon>Pseudomonadota</taxon>
        <taxon>Alphaproteobacteria</taxon>
        <taxon>Hyphomonadales</taxon>
        <taxon>Hyphomonadaceae</taxon>
        <taxon>Hyphomonas</taxon>
    </lineage>
</organism>
<dbReference type="GO" id="GO:0044183">
    <property type="term" value="F:protein folding chaperone"/>
    <property type="evidence" value="ECO:0007669"/>
    <property type="project" value="TreeGrafter"/>
</dbReference>
<dbReference type="PATRIC" id="fig|1280946.3.peg.1351"/>
<dbReference type="RefSeq" id="WP_034794514.1">
    <property type="nucleotide sequence ID" value="NZ_AWFF01000031.1"/>
</dbReference>
<reference evidence="6 7" key="1">
    <citation type="journal article" date="2014" name="Antonie Van Leeuwenhoek">
        <title>Hyphomonas beringensis sp. nov. and Hyphomonas chukchiensis sp. nov., isolated from surface seawater of the Bering Sea and Chukchi Sea.</title>
        <authorList>
            <person name="Li C."/>
            <person name="Lai Q."/>
            <person name="Li G."/>
            <person name="Dong C."/>
            <person name="Wang J."/>
            <person name="Liao Y."/>
            <person name="Shao Z."/>
        </authorList>
    </citation>
    <scope>NUCLEOTIDE SEQUENCE [LARGE SCALE GENOMIC DNA]</scope>
    <source>
        <strain evidence="6 7">25B14_1</strain>
    </source>
</reference>
<evidence type="ECO:0008006" key="8">
    <source>
        <dbReference type="Google" id="ProtNLM"/>
    </source>
</evidence>
<dbReference type="PANTHER" id="PTHR30111">
    <property type="entry name" value="33 KDA CHAPERONIN"/>
    <property type="match status" value="1"/>
</dbReference>
<dbReference type="SUPFAM" id="SSF64397">
    <property type="entry name" value="Hsp33 domain"/>
    <property type="match status" value="1"/>
</dbReference>
<proteinExistence type="predicted"/>
<keyword evidence="1" id="KW-0963">Cytoplasm</keyword>
<keyword evidence="7" id="KW-1185">Reference proteome</keyword>
<evidence type="ECO:0000256" key="4">
    <source>
        <dbReference type="ARBA" id="ARBA00023186"/>
    </source>
</evidence>
<dbReference type="STRING" id="1280946.HY29_12800"/>
<keyword evidence="3" id="KW-1015">Disulfide bond</keyword>
<dbReference type="OrthoDB" id="9793753at2"/>
<dbReference type="PANTHER" id="PTHR30111:SF1">
    <property type="entry name" value="33 KDA CHAPERONIN"/>
    <property type="match status" value="1"/>
</dbReference>
<dbReference type="eggNOG" id="COG1281">
    <property type="taxonomic scope" value="Bacteria"/>
</dbReference>
<evidence type="ECO:0000256" key="3">
    <source>
        <dbReference type="ARBA" id="ARBA00023157"/>
    </source>
</evidence>
<protein>
    <recommendedName>
        <fullName evidence="8">Chaperonin HslO</fullName>
    </recommendedName>
</protein>
<evidence type="ECO:0000313" key="7">
    <source>
        <dbReference type="Proteomes" id="UP000027037"/>
    </source>
</evidence>
<dbReference type="Pfam" id="PF01430">
    <property type="entry name" value="HSP33"/>
    <property type="match status" value="1"/>
</dbReference>
<dbReference type="CDD" id="cd00498">
    <property type="entry name" value="Hsp33"/>
    <property type="match status" value="1"/>
</dbReference>
<keyword evidence="5" id="KW-0676">Redox-active center</keyword>
<dbReference type="GO" id="GO:0051082">
    <property type="term" value="F:unfolded protein binding"/>
    <property type="evidence" value="ECO:0007669"/>
    <property type="project" value="InterPro"/>
</dbReference>